<proteinExistence type="inferred from homology"/>
<evidence type="ECO:0000256" key="5">
    <source>
        <dbReference type="SAM" id="SignalP"/>
    </source>
</evidence>
<evidence type="ECO:0000256" key="1">
    <source>
        <dbReference type="ARBA" id="ARBA00004239"/>
    </source>
</evidence>
<comment type="similarity">
    <text evidence="2">Belongs to the peptidase A1 family.</text>
</comment>
<evidence type="ECO:0000313" key="8">
    <source>
        <dbReference type="Proteomes" id="UP001603857"/>
    </source>
</evidence>
<evidence type="ECO:0000256" key="4">
    <source>
        <dbReference type="ARBA" id="ARBA00022729"/>
    </source>
</evidence>
<dbReference type="PANTHER" id="PTHR47965">
    <property type="entry name" value="ASPARTYL PROTEASE-RELATED"/>
    <property type="match status" value="1"/>
</dbReference>
<comment type="caution">
    <text evidence="7">The sequence shown here is derived from an EMBL/GenBank/DDBJ whole genome shotgun (WGS) entry which is preliminary data.</text>
</comment>
<dbReference type="InterPro" id="IPR032799">
    <property type="entry name" value="TAXi_C"/>
</dbReference>
<evidence type="ECO:0000256" key="2">
    <source>
        <dbReference type="ARBA" id="ARBA00007447"/>
    </source>
</evidence>
<evidence type="ECO:0000259" key="6">
    <source>
        <dbReference type="PROSITE" id="PS51767"/>
    </source>
</evidence>
<dbReference type="InterPro" id="IPR021109">
    <property type="entry name" value="Peptidase_aspartic_dom_sf"/>
</dbReference>
<evidence type="ECO:0000313" key="7">
    <source>
        <dbReference type="EMBL" id="KAL2323564.1"/>
    </source>
</evidence>
<sequence>MSFPLLSPTFFNVICTLLLFATPRLRAETVLVAPVSKDESTNLFTLSVFLKTPLRPTKLYLDLGFLFPWALCDANYNSSSFSRIPCDSDTFCADVGFGGLVCDNCTDLDPPDPKCIPANLVCGSFPENPVTRAGIADGAMVDTLALPTSQGPAPLALLPNFTFSCSDSTLLKGLPKMVNGLAALGRSKLSFQSQISAAFSSPLTFALCFPSTPKASGIAFFGSTGPYNTISKVDLSKSLTYTPILINPVGLGDTEINYRIGTPSNHYFIDLTGIQINGKRVPINESLLTINNTDGFGGTKISTATPYTLLNSFIYKPFTDLFVKEAASSAFNLTVTAPAKPFNVCYSAADLTVKPLGPLVPTVDLVLHADNVVWRIVGGNSMVRIKNNKRGVDLWCLAFVDAGVKMKTPVVIGGKQLEDNLLQFDLKNNRLGFTASLLSRSLSCSQFNVTDFARGN</sequence>
<dbReference type="Pfam" id="PF14541">
    <property type="entry name" value="TAXi_C"/>
    <property type="match status" value="1"/>
</dbReference>
<dbReference type="PANTHER" id="PTHR47965:SF6">
    <property type="entry name" value="ASPARTIC PROTEINASE GIP1-RELATED"/>
    <property type="match status" value="1"/>
</dbReference>
<dbReference type="PROSITE" id="PS51767">
    <property type="entry name" value="PEPTIDASE_A1"/>
    <property type="match status" value="1"/>
</dbReference>
<comment type="subcellular location">
    <subcellularLocation>
        <location evidence="1">Secreted</location>
        <location evidence="1">Extracellular space</location>
    </subcellularLocation>
</comment>
<dbReference type="EMBL" id="JBGMDY010000009">
    <property type="protein sequence ID" value="KAL2323564.1"/>
    <property type="molecule type" value="Genomic_DNA"/>
</dbReference>
<evidence type="ECO:0000256" key="3">
    <source>
        <dbReference type="ARBA" id="ARBA00022525"/>
    </source>
</evidence>
<dbReference type="AlphaFoldDB" id="A0ABD1LJ62"/>
<feature type="domain" description="Peptidase A1" evidence="6">
    <location>
        <begin position="44"/>
        <end position="434"/>
    </location>
</feature>
<accession>A0ABD1LJ62</accession>
<keyword evidence="3" id="KW-0964">Secreted</keyword>
<keyword evidence="4 5" id="KW-0732">Signal</keyword>
<dbReference type="Pfam" id="PF14543">
    <property type="entry name" value="TAXi_N"/>
    <property type="match status" value="1"/>
</dbReference>
<organism evidence="7 8">
    <name type="scientific">Flemingia macrophylla</name>
    <dbReference type="NCBI Taxonomy" id="520843"/>
    <lineage>
        <taxon>Eukaryota</taxon>
        <taxon>Viridiplantae</taxon>
        <taxon>Streptophyta</taxon>
        <taxon>Embryophyta</taxon>
        <taxon>Tracheophyta</taxon>
        <taxon>Spermatophyta</taxon>
        <taxon>Magnoliopsida</taxon>
        <taxon>eudicotyledons</taxon>
        <taxon>Gunneridae</taxon>
        <taxon>Pentapetalae</taxon>
        <taxon>rosids</taxon>
        <taxon>fabids</taxon>
        <taxon>Fabales</taxon>
        <taxon>Fabaceae</taxon>
        <taxon>Papilionoideae</taxon>
        <taxon>50 kb inversion clade</taxon>
        <taxon>NPAAA clade</taxon>
        <taxon>indigoferoid/millettioid clade</taxon>
        <taxon>Phaseoleae</taxon>
        <taxon>Flemingia</taxon>
    </lineage>
</organism>
<dbReference type="SUPFAM" id="SSF50630">
    <property type="entry name" value="Acid proteases"/>
    <property type="match status" value="1"/>
</dbReference>
<dbReference type="GO" id="GO:0005576">
    <property type="term" value="C:extracellular region"/>
    <property type="evidence" value="ECO:0007669"/>
    <property type="project" value="UniProtKB-SubCell"/>
</dbReference>
<dbReference type="InterPro" id="IPR001461">
    <property type="entry name" value="Aspartic_peptidase_A1"/>
</dbReference>
<gene>
    <name evidence="7" type="ORF">Fmac_027943</name>
</gene>
<dbReference type="FunFam" id="2.40.70.10:FF:000041">
    <property type="entry name" value="Basic 7S globulin"/>
    <property type="match status" value="1"/>
</dbReference>
<dbReference type="Gene3D" id="2.40.70.10">
    <property type="entry name" value="Acid Proteases"/>
    <property type="match status" value="2"/>
</dbReference>
<feature type="signal peptide" evidence="5">
    <location>
        <begin position="1"/>
        <end position="27"/>
    </location>
</feature>
<name>A0ABD1LJ62_9FABA</name>
<dbReference type="InterPro" id="IPR033121">
    <property type="entry name" value="PEPTIDASE_A1"/>
</dbReference>
<keyword evidence="8" id="KW-1185">Reference proteome</keyword>
<feature type="chain" id="PRO_5044862301" description="Peptidase A1 domain-containing protein" evidence="5">
    <location>
        <begin position="28"/>
        <end position="456"/>
    </location>
</feature>
<dbReference type="Proteomes" id="UP001603857">
    <property type="component" value="Unassembled WGS sequence"/>
</dbReference>
<reference evidence="7 8" key="1">
    <citation type="submission" date="2024-08" db="EMBL/GenBank/DDBJ databases">
        <title>Insights into the chromosomal genome structure of Flemingia macrophylla.</title>
        <authorList>
            <person name="Ding Y."/>
            <person name="Zhao Y."/>
            <person name="Bi W."/>
            <person name="Wu M."/>
            <person name="Zhao G."/>
            <person name="Gong Y."/>
            <person name="Li W."/>
            <person name="Zhang P."/>
        </authorList>
    </citation>
    <scope>NUCLEOTIDE SEQUENCE [LARGE SCALE GENOMIC DNA]</scope>
    <source>
        <strain evidence="7">DYQJB</strain>
        <tissue evidence="7">Leaf</tissue>
    </source>
</reference>
<dbReference type="InterPro" id="IPR032861">
    <property type="entry name" value="TAXi_N"/>
</dbReference>
<protein>
    <recommendedName>
        <fullName evidence="6">Peptidase A1 domain-containing protein</fullName>
    </recommendedName>
</protein>